<keyword evidence="6" id="KW-0472">Membrane</keyword>
<comment type="caution">
    <text evidence="8">The sequence shown here is derived from an EMBL/GenBank/DDBJ whole genome shotgun (WGS) entry which is preliminary data.</text>
</comment>
<dbReference type="PANTHER" id="PTHR45931">
    <property type="entry name" value="SI:CH211-59O9.10"/>
    <property type="match status" value="1"/>
</dbReference>
<feature type="transmembrane region" description="Helical" evidence="6">
    <location>
        <begin position="103"/>
        <end position="124"/>
    </location>
</feature>
<evidence type="ECO:0000256" key="2">
    <source>
        <dbReference type="ARBA" id="ARBA00022771"/>
    </source>
</evidence>
<dbReference type="InterPro" id="IPR013083">
    <property type="entry name" value="Znf_RING/FYVE/PHD"/>
</dbReference>
<dbReference type="PROSITE" id="PS50089">
    <property type="entry name" value="ZF_RING_2"/>
    <property type="match status" value="1"/>
</dbReference>
<accession>A0AAD2D0U2</accession>
<dbReference type="GO" id="GO:0061630">
    <property type="term" value="F:ubiquitin protein ligase activity"/>
    <property type="evidence" value="ECO:0007669"/>
    <property type="project" value="TreeGrafter"/>
</dbReference>
<evidence type="ECO:0000256" key="4">
    <source>
        <dbReference type="PROSITE-ProRule" id="PRU00175"/>
    </source>
</evidence>
<evidence type="ECO:0000313" key="8">
    <source>
        <dbReference type="EMBL" id="CAI2376759.1"/>
    </source>
</evidence>
<dbReference type="Proteomes" id="UP001295684">
    <property type="component" value="Unassembled WGS sequence"/>
</dbReference>
<dbReference type="InterPro" id="IPR051834">
    <property type="entry name" value="RING_finger_E3_ligase"/>
</dbReference>
<evidence type="ECO:0000256" key="6">
    <source>
        <dbReference type="SAM" id="Phobius"/>
    </source>
</evidence>
<keyword evidence="2 4" id="KW-0863">Zinc-finger</keyword>
<dbReference type="PANTHER" id="PTHR45931:SF3">
    <property type="entry name" value="RING ZINC FINGER-CONTAINING PROTEIN"/>
    <property type="match status" value="1"/>
</dbReference>
<feature type="transmembrane region" description="Helical" evidence="6">
    <location>
        <begin position="72"/>
        <end position="91"/>
    </location>
</feature>
<dbReference type="GO" id="GO:0006511">
    <property type="term" value="P:ubiquitin-dependent protein catabolic process"/>
    <property type="evidence" value="ECO:0007669"/>
    <property type="project" value="TreeGrafter"/>
</dbReference>
<evidence type="ECO:0000256" key="5">
    <source>
        <dbReference type="SAM" id="MobiDB-lite"/>
    </source>
</evidence>
<dbReference type="Pfam" id="PF13639">
    <property type="entry name" value="zf-RING_2"/>
    <property type="match status" value="1"/>
</dbReference>
<evidence type="ECO:0000256" key="3">
    <source>
        <dbReference type="ARBA" id="ARBA00022833"/>
    </source>
</evidence>
<feature type="transmembrane region" description="Helical" evidence="6">
    <location>
        <begin position="144"/>
        <end position="171"/>
    </location>
</feature>
<protein>
    <recommendedName>
        <fullName evidence="7">RING-type domain-containing protein</fullName>
    </recommendedName>
</protein>
<proteinExistence type="predicted"/>
<evidence type="ECO:0000256" key="1">
    <source>
        <dbReference type="ARBA" id="ARBA00022723"/>
    </source>
</evidence>
<feature type="compositionally biased region" description="Polar residues" evidence="5">
    <location>
        <begin position="1"/>
        <end position="16"/>
    </location>
</feature>
<feature type="region of interest" description="Disordered" evidence="5">
    <location>
        <begin position="1"/>
        <end position="21"/>
    </location>
</feature>
<dbReference type="EMBL" id="CAMPGE010018333">
    <property type="protein sequence ID" value="CAI2376759.1"/>
    <property type="molecule type" value="Genomic_DNA"/>
</dbReference>
<reference evidence="8" key="1">
    <citation type="submission" date="2023-07" db="EMBL/GenBank/DDBJ databases">
        <authorList>
            <consortium name="AG Swart"/>
            <person name="Singh M."/>
            <person name="Singh A."/>
            <person name="Seah K."/>
            <person name="Emmerich C."/>
        </authorList>
    </citation>
    <scope>NUCLEOTIDE SEQUENCE</scope>
    <source>
        <strain evidence="8">DP1</strain>
    </source>
</reference>
<name>A0AAD2D0U2_EUPCR</name>
<evidence type="ECO:0000313" key="9">
    <source>
        <dbReference type="Proteomes" id="UP001295684"/>
    </source>
</evidence>
<evidence type="ECO:0000259" key="7">
    <source>
        <dbReference type="PROSITE" id="PS50089"/>
    </source>
</evidence>
<feature type="transmembrane region" description="Helical" evidence="6">
    <location>
        <begin position="40"/>
        <end position="60"/>
    </location>
</feature>
<keyword evidence="1" id="KW-0479">Metal-binding</keyword>
<keyword evidence="9" id="KW-1185">Reference proteome</keyword>
<dbReference type="SUPFAM" id="SSF57850">
    <property type="entry name" value="RING/U-box"/>
    <property type="match status" value="1"/>
</dbReference>
<dbReference type="GO" id="GO:0005634">
    <property type="term" value="C:nucleus"/>
    <property type="evidence" value="ECO:0007669"/>
    <property type="project" value="TreeGrafter"/>
</dbReference>
<dbReference type="Gene3D" id="3.30.40.10">
    <property type="entry name" value="Zinc/RING finger domain, C3HC4 (zinc finger)"/>
    <property type="match status" value="1"/>
</dbReference>
<feature type="region of interest" description="Disordered" evidence="5">
    <location>
        <begin position="273"/>
        <end position="293"/>
    </location>
</feature>
<keyword evidence="6" id="KW-0812">Transmembrane</keyword>
<dbReference type="InterPro" id="IPR001841">
    <property type="entry name" value="Znf_RING"/>
</dbReference>
<keyword evidence="3" id="KW-0862">Zinc</keyword>
<dbReference type="AlphaFoldDB" id="A0AAD2D0U2"/>
<sequence length="293" mass="32816">MDANGQNPARTPSSMRFSEHQRAQEEDRVIKLMKQNGNTICNNIISILLLCVAINFTSVSNCGPDIVGLLKLAIWIKVGVAAYFIAVNALIKNSRIRVQTANFMIGGIWLIMLYWHWIVFRNFFSSQNDCRKKSTLIWISHVSLLADAIVNFGICCCISCGVCIFCVAFCVAKRRDVQREQANLKIKDLLLNAAQFKRNPSEYEVGDTCPICILEFAEDDNIICLPCNNGHVFHSDCIGEWVKRKNCCPICKAEITPDAIAGAAMEDFPIMAPDLEAQPQDQEIENSHGRRPS</sequence>
<organism evidence="8 9">
    <name type="scientific">Euplotes crassus</name>
    <dbReference type="NCBI Taxonomy" id="5936"/>
    <lineage>
        <taxon>Eukaryota</taxon>
        <taxon>Sar</taxon>
        <taxon>Alveolata</taxon>
        <taxon>Ciliophora</taxon>
        <taxon>Intramacronucleata</taxon>
        <taxon>Spirotrichea</taxon>
        <taxon>Hypotrichia</taxon>
        <taxon>Euplotida</taxon>
        <taxon>Euplotidae</taxon>
        <taxon>Moneuplotes</taxon>
    </lineage>
</organism>
<dbReference type="GO" id="GO:0008270">
    <property type="term" value="F:zinc ion binding"/>
    <property type="evidence" value="ECO:0007669"/>
    <property type="project" value="UniProtKB-KW"/>
</dbReference>
<keyword evidence="6" id="KW-1133">Transmembrane helix</keyword>
<gene>
    <name evidence="8" type="ORF">ECRASSUSDP1_LOCUS18134</name>
</gene>
<feature type="domain" description="RING-type" evidence="7">
    <location>
        <begin position="209"/>
        <end position="252"/>
    </location>
</feature>